<proteinExistence type="inferred from homology"/>
<dbReference type="GO" id="GO:0016887">
    <property type="term" value="F:ATP hydrolysis activity"/>
    <property type="evidence" value="ECO:0007669"/>
    <property type="project" value="InterPro"/>
</dbReference>
<gene>
    <name evidence="3" type="ORF">CQW23_08440</name>
</gene>
<protein>
    <recommendedName>
        <fullName evidence="5">Heat shock protein 82</fullName>
    </recommendedName>
</protein>
<dbReference type="GO" id="GO:0140662">
    <property type="term" value="F:ATP-dependent protein folding chaperone"/>
    <property type="evidence" value="ECO:0007669"/>
    <property type="project" value="InterPro"/>
</dbReference>
<dbReference type="Proteomes" id="UP000224567">
    <property type="component" value="Unassembled WGS sequence"/>
</dbReference>
<sequence>MFIMDICKELMPEYLGFVKGVVNSDYLSLNISREMVQQNKILKVVRKNLVKKCIEMFNKIAETKEDQLAEQQLICMVKLRSWEKSKIVLGISYDLFKILMGEDGAGYAKEIREIVLNFQVFWSWKKGTLLRMSKALRGKL</sequence>
<accession>A0A2G2X912</accession>
<evidence type="ECO:0000256" key="2">
    <source>
        <dbReference type="ARBA" id="ARBA00023186"/>
    </source>
</evidence>
<dbReference type="InterPro" id="IPR001404">
    <property type="entry name" value="Hsp90_fam"/>
</dbReference>
<dbReference type="EMBL" id="MLFT02000003">
    <property type="protein sequence ID" value="PHT53978.1"/>
    <property type="molecule type" value="Genomic_DNA"/>
</dbReference>
<organism evidence="3 4">
    <name type="scientific">Capsicum baccatum</name>
    <name type="common">Peruvian pepper</name>
    <dbReference type="NCBI Taxonomy" id="33114"/>
    <lineage>
        <taxon>Eukaryota</taxon>
        <taxon>Viridiplantae</taxon>
        <taxon>Streptophyta</taxon>
        <taxon>Embryophyta</taxon>
        <taxon>Tracheophyta</taxon>
        <taxon>Spermatophyta</taxon>
        <taxon>Magnoliopsida</taxon>
        <taxon>eudicotyledons</taxon>
        <taxon>Gunneridae</taxon>
        <taxon>Pentapetalae</taxon>
        <taxon>asterids</taxon>
        <taxon>lamiids</taxon>
        <taxon>Solanales</taxon>
        <taxon>Solanaceae</taxon>
        <taxon>Solanoideae</taxon>
        <taxon>Capsiceae</taxon>
        <taxon>Capsicum</taxon>
    </lineage>
</organism>
<reference evidence="4" key="2">
    <citation type="journal article" date="2017" name="J. Anim. Genet.">
        <title>Multiple reference genome sequences of hot pepper reveal the massive evolution of plant disease resistance genes by retroduplication.</title>
        <authorList>
            <person name="Kim S."/>
            <person name="Park J."/>
            <person name="Yeom S.-I."/>
            <person name="Kim Y.-M."/>
            <person name="Seo E."/>
            <person name="Kim K.-T."/>
            <person name="Kim M.-S."/>
            <person name="Lee J.M."/>
            <person name="Cheong K."/>
            <person name="Shin H.-S."/>
            <person name="Kim S.-B."/>
            <person name="Han K."/>
            <person name="Lee J."/>
            <person name="Park M."/>
            <person name="Lee H.-A."/>
            <person name="Lee H.-Y."/>
            <person name="Lee Y."/>
            <person name="Oh S."/>
            <person name="Lee J.H."/>
            <person name="Choi E."/>
            <person name="Choi E."/>
            <person name="Lee S.E."/>
            <person name="Jeon J."/>
            <person name="Kim H."/>
            <person name="Choi G."/>
            <person name="Song H."/>
            <person name="Lee J."/>
            <person name="Lee S.-C."/>
            <person name="Kwon J.-K."/>
            <person name="Lee H.-Y."/>
            <person name="Koo N."/>
            <person name="Hong Y."/>
            <person name="Kim R.W."/>
            <person name="Kang W.-H."/>
            <person name="Huh J.H."/>
            <person name="Kang B.-C."/>
            <person name="Yang T.-J."/>
            <person name="Lee Y.-H."/>
            <person name="Bennetzen J.L."/>
            <person name="Choi D."/>
        </authorList>
    </citation>
    <scope>NUCLEOTIDE SEQUENCE [LARGE SCALE GENOMIC DNA]</scope>
    <source>
        <strain evidence="4">cv. PBC81</strain>
    </source>
</reference>
<dbReference type="STRING" id="33114.A0A2G2X912"/>
<comment type="similarity">
    <text evidence="1">Belongs to the heat shock protein 90 family.</text>
</comment>
<reference evidence="3 4" key="1">
    <citation type="journal article" date="2017" name="Genome Biol.">
        <title>New reference genome sequences of hot pepper reveal the massive evolution of plant disease-resistance genes by retroduplication.</title>
        <authorList>
            <person name="Kim S."/>
            <person name="Park J."/>
            <person name="Yeom S.I."/>
            <person name="Kim Y.M."/>
            <person name="Seo E."/>
            <person name="Kim K.T."/>
            <person name="Kim M.S."/>
            <person name="Lee J.M."/>
            <person name="Cheong K."/>
            <person name="Shin H.S."/>
            <person name="Kim S.B."/>
            <person name="Han K."/>
            <person name="Lee J."/>
            <person name="Park M."/>
            <person name="Lee H.A."/>
            <person name="Lee H.Y."/>
            <person name="Lee Y."/>
            <person name="Oh S."/>
            <person name="Lee J.H."/>
            <person name="Choi E."/>
            <person name="Choi E."/>
            <person name="Lee S.E."/>
            <person name="Jeon J."/>
            <person name="Kim H."/>
            <person name="Choi G."/>
            <person name="Song H."/>
            <person name="Lee J."/>
            <person name="Lee S.C."/>
            <person name="Kwon J.K."/>
            <person name="Lee H.Y."/>
            <person name="Koo N."/>
            <person name="Hong Y."/>
            <person name="Kim R.W."/>
            <person name="Kang W.H."/>
            <person name="Huh J.H."/>
            <person name="Kang B.C."/>
            <person name="Yang T.J."/>
            <person name="Lee Y.H."/>
            <person name="Bennetzen J.L."/>
            <person name="Choi D."/>
        </authorList>
    </citation>
    <scope>NUCLEOTIDE SEQUENCE [LARGE SCALE GENOMIC DNA]</scope>
    <source>
        <strain evidence="4">cv. PBC81</strain>
    </source>
</reference>
<name>A0A2G2X912_CAPBA</name>
<evidence type="ECO:0000313" key="4">
    <source>
        <dbReference type="Proteomes" id="UP000224567"/>
    </source>
</evidence>
<comment type="caution">
    <text evidence="3">The sequence shown here is derived from an EMBL/GenBank/DDBJ whole genome shotgun (WGS) entry which is preliminary data.</text>
</comment>
<dbReference type="GO" id="GO:0005524">
    <property type="term" value="F:ATP binding"/>
    <property type="evidence" value="ECO:0007669"/>
    <property type="project" value="InterPro"/>
</dbReference>
<dbReference type="Pfam" id="PF00183">
    <property type="entry name" value="HSP90"/>
    <property type="match status" value="1"/>
</dbReference>
<dbReference type="InterPro" id="IPR020568">
    <property type="entry name" value="Ribosomal_Su5_D2-typ_SF"/>
</dbReference>
<dbReference type="PANTHER" id="PTHR11528">
    <property type="entry name" value="HEAT SHOCK PROTEIN 90 FAMILY MEMBER"/>
    <property type="match status" value="1"/>
</dbReference>
<keyword evidence="2" id="KW-0143">Chaperone</keyword>
<evidence type="ECO:0000256" key="1">
    <source>
        <dbReference type="ARBA" id="ARBA00008239"/>
    </source>
</evidence>
<dbReference type="GO" id="GO:0051082">
    <property type="term" value="F:unfolded protein binding"/>
    <property type="evidence" value="ECO:0007669"/>
    <property type="project" value="InterPro"/>
</dbReference>
<dbReference type="Gene3D" id="3.30.230.80">
    <property type="match status" value="1"/>
</dbReference>
<dbReference type="AlphaFoldDB" id="A0A2G2X912"/>
<evidence type="ECO:0000313" key="3">
    <source>
        <dbReference type="EMBL" id="PHT53978.1"/>
    </source>
</evidence>
<evidence type="ECO:0008006" key="5">
    <source>
        <dbReference type="Google" id="ProtNLM"/>
    </source>
</evidence>
<dbReference type="OrthoDB" id="1714277at2759"/>
<keyword evidence="4" id="KW-1185">Reference proteome</keyword>
<dbReference type="SUPFAM" id="SSF54211">
    <property type="entry name" value="Ribosomal protein S5 domain 2-like"/>
    <property type="match status" value="1"/>
</dbReference>